<evidence type="ECO:0000256" key="8">
    <source>
        <dbReference type="SAM" id="Phobius"/>
    </source>
</evidence>
<keyword evidence="10" id="KW-1185">Reference proteome</keyword>
<feature type="transmembrane region" description="Helical" evidence="8">
    <location>
        <begin position="68"/>
        <end position="88"/>
    </location>
</feature>
<feature type="transmembrane region" description="Helical" evidence="8">
    <location>
        <begin position="109"/>
        <end position="130"/>
    </location>
</feature>
<dbReference type="NCBIfam" id="TIGR00861">
    <property type="entry name" value="MIP"/>
    <property type="match status" value="1"/>
</dbReference>
<evidence type="ECO:0000313" key="10">
    <source>
        <dbReference type="Proteomes" id="UP001497644"/>
    </source>
</evidence>
<comment type="subcellular location">
    <subcellularLocation>
        <location evidence="1">Membrane</location>
        <topology evidence="1">Multi-pass membrane protein</topology>
    </subcellularLocation>
</comment>
<evidence type="ECO:0000256" key="5">
    <source>
        <dbReference type="ARBA" id="ARBA00022989"/>
    </source>
</evidence>
<evidence type="ECO:0000256" key="6">
    <source>
        <dbReference type="ARBA" id="ARBA00023136"/>
    </source>
</evidence>
<sequence>MYNDSERLSCWHYFTMQDDRNSDSTNMMWKIQENTITMFAAEIVGTGILLFFGCMGCIGTMGPAPPPLQIALTFGLTVNLIIMILGHVSGAHLNPAITIGAVIVGLKSIPTGAFYILGQFIGAIVGYGLLKMITPAELFNDGNANSVGLCVSVVHPGINSVQAILVEVFCTSCLLCAVCAAWDPRCAHTTDSIALKFGLSIAAISFAAGPYTGSSMNPARTFGPALWNNAWKDQWIYWLGPIVGALLGTYAYQLLFAEKPLSRKESI</sequence>
<feature type="transmembrane region" description="Helical" evidence="8">
    <location>
        <begin position="235"/>
        <end position="257"/>
    </location>
</feature>
<evidence type="ECO:0000256" key="4">
    <source>
        <dbReference type="ARBA" id="ARBA00022692"/>
    </source>
</evidence>
<dbReference type="AlphaFoldDB" id="A0AAV2P8B1"/>
<dbReference type="EMBL" id="OZ034832">
    <property type="protein sequence ID" value="CAL1689169.1"/>
    <property type="molecule type" value="Genomic_DNA"/>
</dbReference>
<proteinExistence type="inferred from homology"/>
<dbReference type="PRINTS" id="PR00783">
    <property type="entry name" value="MINTRINSICP"/>
</dbReference>
<keyword evidence="3 7" id="KW-0813">Transport</keyword>
<reference evidence="9" key="1">
    <citation type="submission" date="2024-04" db="EMBL/GenBank/DDBJ databases">
        <authorList>
            <consortium name="Molecular Ecology Group"/>
        </authorList>
    </citation>
    <scope>NUCLEOTIDE SEQUENCE</scope>
</reference>
<feature type="transmembrane region" description="Helical" evidence="8">
    <location>
        <begin position="194"/>
        <end position="212"/>
    </location>
</feature>
<evidence type="ECO:0000256" key="7">
    <source>
        <dbReference type="RuleBase" id="RU000477"/>
    </source>
</evidence>
<dbReference type="InterPro" id="IPR034294">
    <property type="entry name" value="Aquaporin_transptr"/>
</dbReference>
<evidence type="ECO:0000256" key="2">
    <source>
        <dbReference type="ARBA" id="ARBA00006175"/>
    </source>
</evidence>
<evidence type="ECO:0000313" key="9">
    <source>
        <dbReference type="EMBL" id="CAL1689169.1"/>
    </source>
</evidence>
<keyword evidence="6 8" id="KW-0472">Membrane</keyword>
<protein>
    <recommendedName>
        <fullName evidence="11">Aquaporin</fullName>
    </recommendedName>
</protein>
<dbReference type="GO" id="GO:0015267">
    <property type="term" value="F:channel activity"/>
    <property type="evidence" value="ECO:0007669"/>
    <property type="project" value="InterPro"/>
</dbReference>
<dbReference type="PANTHER" id="PTHR19139:SF270">
    <property type="entry name" value="ENTOMOGLYCEROPORIN 1-RELATED"/>
    <property type="match status" value="1"/>
</dbReference>
<feature type="transmembrane region" description="Helical" evidence="8">
    <location>
        <begin position="36"/>
        <end position="62"/>
    </location>
</feature>
<dbReference type="PANTHER" id="PTHR19139">
    <property type="entry name" value="AQUAPORIN TRANSPORTER"/>
    <property type="match status" value="1"/>
</dbReference>
<evidence type="ECO:0000256" key="1">
    <source>
        <dbReference type="ARBA" id="ARBA00004141"/>
    </source>
</evidence>
<gene>
    <name evidence="9" type="ORF">LPLAT_LOCUS14152</name>
</gene>
<feature type="transmembrane region" description="Helical" evidence="8">
    <location>
        <begin position="161"/>
        <end position="182"/>
    </location>
</feature>
<dbReference type="SUPFAM" id="SSF81338">
    <property type="entry name" value="Aquaporin-like"/>
    <property type="match status" value="1"/>
</dbReference>
<accession>A0AAV2P8B1</accession>
<dbReference type="Pfam" id="PF00230">
    <property type="entry name" value="MIP"/>
    <property type="match status" value="1"/>
</dbReference>
<keyword evidence="4 7" id="KW-0812">Transmembrane</keyword>
<dbReference type="PROSITE" id="PS00221">
    <property type="entry name" value="MIP"/>
    <property type="match status" value="1"/>
</dbReference>
<evidence type="ECO:0008006" key="11">
    <source>
        <dbReference type="Google" id="ProtNLM"/>
    </source>
</evidence>
<dbReference type="GO" id="GO:0005886">
    <property type="term" value="C:plasma membrane"/>
    <property type="evidence" value="ECO:0007669"/>
    <property type="project" value="TreeGrafter"/>
</dbReference>
<organism evidence="9 10">
    <name type="scientific">Lasius platythorax</name>
    <dbReference type="NCBI Taxonomy" id="488582"/>
    <lineage>
        <taxon>Eukaryota</taxon>
        <taxon>Metazoa</taxon>
        <taxon>Ecdysozoa</taxon>
        <taxon>Arthropoda</taxon>
        <taxon>Hexapoda</taxon>
        <taxon>Insecta</taxon>
        <taxon>Pterygota</taxon>
        <taxon>Neoptera</taxon>
        <taxon>Endopterygota</taxon>
        <taxon>Hymenoptera</taxon>
        <taxon>Apocrita</taxon>
        <taxon>Aculeata</taxon>
        <taxon>Formicoidea</taxon>
        <taxon>Formicidae</taxon>
        <taxon>Formicinae</taxon>
        <taxon>Lasius</taxon>
        <taxon>Lasius</taxon>
    </lineage>
</organism>
<evidence type="ECO:0000256" key="3">
    <source>
        <dbReference type="ARBA" id="ARBA00022448"/>
    </source>
</evidence>
<keyword evidence="5 8" id="KW-1133">Transmembrane helix</keyword>
<dbReference type="Gene3D" id="1.20.1080.10">
    <property type="entry name" value="Glycerol uptake facilitator protein"/>
    <property type="match status" value="1"/>
</dbReference>
<comment type="similarity">
    <text evidence="2 7">Belongs to the MIP/aquaporin (TC 1.A.8) family.</text>
</comment>
<dbReference type="InterPro" id="IPR000425">
    <property type="entry name" value="MIP"/>
</dbReference>
<dbReference type="InterPro" id="IPR023271">
    <property type="entry name" value="Aquaporin-like"/>
</dbReference>
<dbReference type="InterPro" id="IPR022357">
    <property type="entry name" value="MIP_CS"/>
</dbReference>
<name>A0AAV2P8B1_9HYME</name>
<dbReference type="Proteomes" id="UP001497644">
    <property type="component" value="Chromosome 9"/>
</dbReference>